<sequence length="356" mass="39575">MRWTLHPVSDLPSLMNDWQALAARLDRPLPLDFALVQCLLDAFEPADVRIARLGDPTHVRAMAVLERQAPLAWRTAKLDNAPLGLWLADPALPLGKALDDLLRALPGRPLLVSLTGLDPALTPRPAETGRTRTLDYFATPAITITDRFEPWFAGLSKNLRHNLRRQTKRLAEAGVAVEIRCLTAPAEMADAVACYAALEASGWKAEAGTAVTPGSRQADFYRRLLEHFAAAGEAQAWQIRYDSAVVASDLCLSRDGTTIILKTAYSEVLAGNQTSPNQTLPSQTSPAQLMRRAMFEALFDAPGARRIEFFGPLKPWHQTWTREERQLYHLNHYRWDVLPRLRSLIGRLRRGPAAAP</sequence>
<proteinExistence type="predicted"/>
<feature type="domain" description="BioF2-like acetyltransferase" evidence="1">
    <location>
        <begin position="158"/>
        <end position="310"/>
    </location>
</feature>
<dbReference type="Pfam" id="PF13480">
    <property type="entry name" value="Acetyltransf_6"/>
    <property type="match status" value="1"/>
</dbReference>
<comment type="caution">
    <text evidence="2">The sequence shown here is derived from an EMBL/GenBank/DDBJ whole genome shotgun (WGS) entry which is preliminary data.</text>
</comment>
<reference evidence="2" key="2">
    <citation type="submission" date="2020-09" db="EMBL/GenBank/DDBJ databases">
        <authorList>
            <person name="Sun Q."/>
            <person name="Zhou Y."/>
        </authorList>
    </citation>
    <scope>NUCLEOTIDE SEQUENCE</scope>
    <source>
        <strain evidence="2">CGMCC 1.15725</strain>
    </source>
</reference>
<gene>
    <name evidence="2" type="ORF">GCM10011611_15410</name>
</gene>
<keyword evidence="3" id="KW-1185">Reference proteome</keyword>
<dbReference type="Gene3D" id="3.40.630.30">
    <property type="match status" value="1"/>
</dbReference>
<protein>
    <recommendedName>
        <fullName evidence="1">BioF2-like acetyltransferase domain-containing protein</fullName>
    </recommendedName>
</protein>
<evidence type="ECO:0000313" key="2">
    <source>
        <dbReference type="EMBL" id="GGF10744.1"/>
    </source>
</evidence>
<dbReference type="SUPFAM" id="SSF55729">
    <property type="entry name" value="Acyl-CoA N-acyltransferases (Nat)"/>
    <property type="match status" value="1"/>
</dbReference>
<dbReference type="Proteomes" id="UP000646365">
    <property type="component" value="Unassembled WGS sequence"/>
</dbReference>
<accession>A0A8J3E2J2</accession>
<reference evidence="2" key="1">
    <citation type="journal article" date="2014" name="Int. J. Syst. Evol. Microbiol.">
        <title>Complete genome sequence of Corynebacterium casei LMG S-19264T (=DSM 44701T), isolated from a smear-ripened cheese.</title>
        <authorList>
            <consortium name="US DOE Joint Genome Institute (JGI-PGF)"/>
            <person name="Walter F."/>
            <person name="Albersmeier A."/>
            <person name="Kalinowski J."/>
            <person name="Ruckert C."/>
        </authorList>
    </citation>
    <scope>NUCLEOTIDE SEQUENCE</scope>
    <source>
        <strain evidence="2">CGMCC 1.15725</strain>
    </source>
</reference>
<dbReference type="InterPro" id="IPR016181">
    <property type="entry name" value="Acyl_CoA_acyltransferase"/>
</dbReference>
<organism evidence="2 3">
    <name type="scientific">Aliidongia dinghuensis</name>
    <dbReference type="NCBI Taxonomy" id="1867774"/>
    <lineage>
        <taxon>Bacteria</taxon>
        <taxon>Pseudomonadati</taxon>
        <taxon>Pseudomonadota</taxon>
        <taxon>Alphaproteobacteria</taxon>
        <taxon>Rhodospirillales</taxon>
        <taxon>Dongiaceae</taxon>
        <taxon>Aliidongia</taxon>
    </lineage>
</organism>
<evidence type="ECO:0000259" key="1">
    <source>
        <dbReference type="Pfam" id="PF13480"/>
    </source>
</evidence>
<dbReference type="InterPro" id="IPR038740">
    <property type="entry name" value="BioF2-like_GNAT_dom"/>
</dbReference>
<evidence type="ECO:0000313" key="3">
    <source>
        <dbReference type="Proteomes" id="UP000646365"/>
    </source>
</evidence>
<dbReference type="AlphaFoldDB" id="A0A8J3E2J2"/>
<name>A0A8J3E2J2_9PROT</name>
<dbReference type="EMBL" id="BMJQ01000003">
    <property type="protein sequence ID" value="GGF10744.1"/>
    <property type="molecule type" value="Genomic_DNA"/>
</dbReference>